<feature type="domain" description="Glycosyl transferase family 1" evidence="2">
    <location>
        <begin position="252"/>
        <end position="416"/>
    </location>
</feature>
<evidence type="ECO:0000313" key="3">
    <source>
        <dbReference type="EMBL" id="OUD15383.1"/>
    </source>
</evidence>
<dbReference type="CDD" id="cd03809">
    <property type="entry name" value="GT4_MtfB-like"/>
    <property type="match status" value="1"/>
</dbReference>
<name>A0A251XAP9_9GAMM</name>
<dbReference type="FunFam" id="3.40.50.2000:FF:000119">
    <property type="entry name" value="Glycosyl transferase group 1"/>
    <property type="match status" value="1"/>
</dbReference>
<comment type="caution">
    <text evidence="3">The sequence shown here is derived from an EMBL/GenBank/DDBJ whole genome shotgun (WGS) entry which is preliminary data.</text>
</comment>
<organism evidence="3 4">
    <name type="scientific">Thioflexithrix psekupsensis</name>
    <dbReference type="NCBI Taxonomy" id="1570016"/>
    <lineage>
        <taxon>Bacteria</taxon>
        <taxon>Pseudomonadati</taxon>
        <taxon>Pseudomonadota</taxon>
        <taxon>Gammaproteobacteria</taxon>
        <taxon>Thiotrichales</taxon>
        <taxon>Thioflexithrix</taxon>
    </lineage>
</organism>
<keyword evidence="4" id="KW-1185">Reference proteome</keyword>
<evidence type="ECO:0000256" key="1">
    <source>
        <dbReference type="ARBA" id="ARBA00022679"/>
    </source>
</evidence>
<evidence type="ECO:0000259" key="2">
    <source>
        <dbReference type="Pfam" id="PF00534"/>
    </source>
</evidence>
<proteinExistence type="predicted"/>
<dbReference type="InterPro" id="IPR001296">
    <property type="entry name" value="Glyco_trans_1"/>
</dbReference>
<dbReference type="Gene3D" id="3.40.50.2000">
    <property type="entry name" value="Glycogen Phosphorylase B"/>
    <property type="match status" value="1"/>
</dbReference>
<dbReference type="RefSeq" id="WP_086486978.1">
    <property type="nucleotide sequence ID" value="NZ_MSLT01000006.1"/>
</dbReference>
<dbReference type="GO" id="GO:0016757">
    <property type="term" value="F:glycosyltransferase activity"/>
    <property type="evidence" value="ECO:0007669"/>
    <property type="project" value="InterPro"/>
</dbReference>
<dbReference type="PANTHER" id="PTHR46401">
    <property type="entry name" value="GLYCOSYLTRANSFERASE WBBK-RELATED"/>
    <property type="match status" value="1"/>
</dbReference>
<gene>
    <name evidence="3" type="ORF">TPSD3_02320</name>
</gene>
<dbReference type="Proteomes" id="UP000194798">
    <property type="component" value="Unassembled WGS sequence"/>
</dbReference>
<keyword evidence="1" id="KW-0808">Transferase</keyword>
<dbReference type="GO" id="GO:0009103">
    <property type="term" value="P:lipopolysaccharide biosynthetic process"/>
    <property type="evidence" value="ECO:0007669"/>
    <property type="project" value="TreeGrafter"/>
</dbReference>
<protein>
    <recommendedName>
        <fullName evidence="2">Glycosyl transferase family 1 domain-containing protein</fullName>
    </recommendedName>
</protein>
<dbReference type="Pfam" id="PF00534">
    <property type="entry name" value="Glycos_transf_1"/>
    <property type="match status" value="1"/>
</dbReference>
<reference evidence="3 4" key="1">
    <citation type="submission" date="2016-12" db="EMBL/GenBank/DDBJ databases">
        <title>Thioflexothrix psekupsii D3 genome sequencing and assembly.</title>
        <authorList>
            <person name="Fomenkov A."/>
            <person name="Vincze T."/>
            <person name="Grabovich M."/>
            <person name="Anton B.P."/>
            <person name="Dubinina G."/>
            <person name="Orlova M."/>
            <person name="Belousova E."/>
            <person name="Roberts R.J."/>
        </authorList>
    </citation>
    <scope>NUCLEOTIDE SEQUENCE [LARGE SCALE GENOMIC DNA]</scope>
    <source>
        <strain evidence="3">D3</strain>
    </source>
</reference>
<dbReference type="AlphaFoldDB" id="A0A251XAP9"/>
<sequence>MLNVLYDISLLGIAYRNRSTFGLSRTTDHLLRALLALPDEVRLAASSDVSFNVWLFSRLYWQQQSFREAMPWFSDAFQASFKDTLREWWLKDALFAKQVALFKRLGLIKDETQVYRWRNEFMELGFYGTPRGRLADVDVYHSNYHLIPKRIQQHAGVKAVLTVHDMIPILHPEWCGMLGDADKYFHPEFNLPATLKGLNRDHWLICPSAASRDDVCNYLGGQIDADKVRVIPWAASELFYPCTDPERLRAVREKYKLPVGGHYVLSLSTIEPRKNLPTLLRSFYRLLQQERIGDLYLVLAGAWGWDYGEIFTELRKSRMLASRVILPGHIADADLAALYSGALGFVFPSLYEGFGLPPLEAMQCGTPVLVSDVSSLPEVVGDAGLLVNPHDEAGWAQGLLTLYRDENLRAELSHRGITRAALFSWPNCARETVGVYREAGNGAA</sequence>
<dbReference type="PANTHER" id="PTHR46401:SF2">
    <property type="entry name" value="GLYCOSYLTRANSFERASE WBBK-RELATED"/>
    <property type="match status" value="1"/>
</dbReference>
<dbReference type="SUPFAM" id="SSF53756">
    <property type="entry name" value="UDP-Glycosyltransferase/glycogen phosphorylase"/>
    <property type="match status" value="1"/>
</dbReference>
<evidence type="ECO:0000313" key="4">
    <source>
        <dbReference type="Proteomes" id="UP000194798"/>
    </source>
</evidence>
<dbReference type="EMBL" id="MSLT01000006">
    <property type="protein sequence ID" value="OUD15383.1"/>
    <property type="molecule type" value="Genomic_DNA"/>
</dbReference>
<dbReference type="OrthoDB" id="9801609at2"/>
<accession>A0A251XAP9</accession>